<organism evidence="1 2">
    <name type="scientific">Patagioenas fasciata monilis</name>
    <dbReference type="NCBI Taxonomy" id="372326"/>
    <lineage>
        <taxon>Eukaryota</taxon>
        <taxon>Metazoa</taxon>
        <taxon>Chordata</taxon>
        <taxon>Craniata</taxon>
        <taxon>Vertebrata</taxon>
        <taxon>Euteleostomi</taxon>
        <taxon>Archelosauria</taxon>
        <taxon>Archosauria</taxon>
        <taxon>Dinosauria</taxon>
        <taxon>Saurischia</taxon>
        <taxon>Theropoda</taxon>
        <taxon>Coelurosauria</taxon>
        <taxon>Aves</taxon>
        <taxon>Neognathae</taxon>
        <taxon>Neoaves</taxon>
        <taxon>Columbimorphae</taxon>
        <taxon>Columbiformes</taxon>
        <taxon>Columbidae</taxon>
        <taxon>Patagioenas</taxon>
    </lineage>
</organism>
<evidence type="ECO:0000313" key="1">
    <source>
        <dbReference type="EMBL" id="OPJ87143.1"/>
    </source>
</evidence>
<evidence type="ECO:0000313" key="2">
    <source>
        <dbReference type="Proteomes" id="UP000190648"/>
    </source>
</evidence>
<accession>A0A1V4KRU4</accession>
<protein>
    <submittedName>
        <fullName evidence="1">Uncharacterized protein</fullName>
    </submittedName>
</protein>
<dbReference type="EMBL" id="LSYS01001765">
    <property type="protein sequence ID" value="OPJ87143.1"/>
    <property type="molecule type" value="Genomic_DNA"/>
</dbReference>
<proteinExistence type="predicted"/>
<comment type="caution">
    <text evidence="1">The sequence shown here is derived from an EMBL/GenBank/DDBJ whole genome shotgun (WGS) entry which is preliminary data.</text>
</comment>
<reference evidence="1 2" key="1">
    <citation type="submission" date="2016-02" db="EMBL/GenBank/DDBJ databases">
        <title>Band-tailed pigeon sequencing and assembly.</title>
        <authorList>
            <person name="Soares A.E."/>
            <person name="Novak B.J."/>
            <person name="Rice E.S."/>
            <person name="O'Connell B."/>
            <person name="Chang D."/>
            <person name="Weber S."/>
            <person name="Shapiro B."/>
        </authorList>
    </citation>
    <scope>NUCLEOTIDE SEQUENCE [LARGE SCALE GENOMIC DNA]</scope>
    <source>
        <strain evidence="1">BTP2013</strain>
        <tissue evidence="1">Blood</tissue>
    </source>
</reference>
<keyword evidence="2" id="KW-1185">Reference proteome</keyword>
<name>A0A1V4KRU4_PATFA</name>
<dbReference type="AlphaFoldDB" id="A0A1V4KRU4"/>
<gene>
    <name evidence="1" type="ORF">AV530_015497</name>
</gene>
<dbReference type="Proteomes" id="UP000190648">
    <property type="component" value="Unassembled WGS sequence"/>
</dbReference>
<sequence>MVPEELKKKKAKEQENKCPDSYSTAALLAVSQRIRPRNKIQHCHFLNEYSLTDCWLFKNVPVPFIMQESSALATPPRDAQVLQQYLFSVSRTGSH</sequence>